<accession>A0A1T2X1A6</accession>
<name>A0A1T2X1A6_9BACL</name>
<keyword evidence="2" id="KW-1185">Reference proteome</keyword>
<dbReference type="STRING" id="1324314.BVG16_27685"/>
<proteinExistence type="predicted"/>
<evidence type="ECO:0008006" key="3">
    <source>
        <dbReference type="Google" id="ProtNLM"/>
    </source>
</evidence>
<protein>
    <recommendedName>
        <fullName evidence="3">S1 motif domain-containing protein</fullName>
    </recommendedName>
</protein>
<comment type="caution">
    <text evidence="1">The sequence shown here is derived from an EMBL/GenBank/DDBJ whole genome shotgun (WGS) entry which is preliminary data.</text>
</comment>
<dbReference type="Proteomes" id="UP000190188">
    <property type="component" value="Unassembled WGS sequence"/>
</dbReference>
<reference evidence="1 2" key="1">
    <citation type="submission" date="2017-01" db="EMBL/GenBank/DDBJ databases">
        <title>Genome analysis of Paenibacillus selenitrireducens ES3-24.</title>
        <authorList>
            <person name="Xu D."/>
            <person name="Yao R."/>
            <person name="Zheng S."/>
        </authorList>
    </citation>
    <scope>NUCLEOTIDE SEQUENCE [LARGE SCALE GENOMIC DNA]</scope>
    <source>
        <strain evidence="1 2">ES3-24</strain>
    </source>
</reference>
<evidence type="ECO:0000313" key="1">
    <source>
        <dbReference type="EMBL" id="OPA73595.1"/>
    </source>
</evidence>
<evidence type="ECO:0000313" key="2">
    <source>
        <dbReference type="Proteomes" id="UP000190188"/>
    </source>
</evidence>
<sequence>MKYIKAYGLEENEFYYFEVDAYMTAYRQVSITDDQYIVSIAPDFQLSDQEVEMFDGDEAISIELFNEVWEKAVAPYKATWVQVKQNYLPTDSVTGTIMMFYPQGVIIRLSHDVYAVADDIEFRRHTRPEHMYPGYRVHGTVKHYDDNNFWLVLENCKVTGEKMSV</sequence>
<dbReference type="AlphaFoldDB" id="A0A1T2X1A6"/>
<dbReference type="RefSeq" id="WP_078502443.1">
    <property type="nucleotide sequence ID" value="NZ_MSZX01000015.1"/>
</dbReference>
<dbReference type="OrthoDB" id="2083321at2"/>
<dbReference type="EMBL" id="MSZX01000015">
    <property type="protein sequence ID" value="OPA73595.1"/>
    <property type="molecule type" value="Genomic_DNA"/>
</dbReference>
<organism evidence="1 2">
    <name type="scientific">Paenibacillus selenitireducens</name>
    <dbReference type="NCBI Taxonomy" id="1324314"/>
    <lineage>
        <taxon>Bacteria</taxon>
        <taxon>Bacillati</taxon>
        <taxon>Bacillota</taxon>
        <taxon>Bacilli</taxon>
        <taxon>Bacillales</taxon>
        <taxon>Paenibacillaceae</taxon>
        <taxon>Paenibacillus</taxon>
    </lineage>
</organism>
<gene>
    <name evidence="1" type="ORF">BVG16_27685</name>
</gene>